<reference evidence="1 2" key="1">
    <citation type="submission" date="2022-02" db="EMBL/GenBank/DDBJ databases">
        <authorList>
            <person name="Akremi I."/>
            <person name="Wagemans J."/>
        </authorList>
    </citation>
    <scope>NUCLEOTIDE SEQUENCE [LARGE SCALE GENOMIC DNA]</scope>
</reference>
<evidence type="ECO:0000313" key="2">
    <source>
        <dbReference type="Proteomes" id="UP001218704"/>
    </source>
</evidence>
<sequence>MGSLQALSFPLSGRRCPVLRFDSGCACSFPLHTLYCWPVSDVDISLQQVTHFTTDYFLVKAIDTAEVSVQNTTTFNTTGGNTMKIDIRNEAAEVREIVFGDSVDCACRLEKSEYTDVPVYIADGLPGNSGSWIPIRDLLDAENLLLALERAIDLGWFNK</sequence>
<name>A0AAE9GNY1_9CAUD</name>
<organism evidence="1 2">
    <name type="scientific">Pseudomonas phage vB_Paer_PsIn</name>
    <dbReference type="NCBI Taxonomy" id="2924907"/>
    <lineage>
        <taxon>Viruses</taxon>
        <taxon>Duplodnaviria</taxon>
        <taxon>Heunggongvirae</taxon>
        <taxon>Uroviricota</taxon>
        <taxon>Caudoviricetes</taxon>
        <taxon>Vandenendeviridae</taxon>
        <taxon>Skurskavirinae</taxon>
        <taxon>Pakpunavirus</taxon>
        <taxon>Pakpunavirus PsIn</taxon>
    </lineage>
</organism>
<protein>
    <submittedName>
        <fullName evidence="1">Uncharacterized protein</fullName>
    </submittedName>
</protein>
<evidence type="ECO:0000313" key="1">
    <source>
        <dbReference type="EMBL" id="UOL48070.1"/>
    </source>
</evidence>
<gene>
    <name evidence="1" type="ORF">vBPaerPsIn_42c</name>
</gene>
<dbReference type="Proteomes" id="UP001218704">
    <property type="component" value="Segment"/>
</dbReference>
<proteinExistence type="predicted"/>
<dbReference type="EMBL" id="OM870970">
    <property type="protein sequence ID" value="UOL48070.1"/>
    <property type="molecule type" value="Genomic_DNA"/>
</dbReference>
<keyword evidence="2" id="KW-1185">Reference proteome</keyword>
<accession>A0AAE9GNY1</accession>